<proteinExistence type="predicted"/>
<organism evidence="1 2">
    <name type="scientific">Moraxella catarrhalis</name>
    <name type="common">Branhamella catarrhalis</name>
    <dbReference type="NCBI Taxonomy" id="480"/>
    <lineage>
        <taxon>Bacteria</taxon>
        <taxon>Pseudomonadati</taxon>
        <taxon>Pseudomonadota</taxon>
        <taxon>Gammaproteobacteria</taxon>
        <taxon>Moraxellales</taxon>
        <taxon>Moraxellaceae</taxon>
        <taxon>Moraxella</taxon>
    </lineage>
</organism>
<evidence type="ECO:0000313" key="1">
    <source>
        <dbReference type="EMBL" id="RUO17315.1"/>
    </source>
</evidence>
<dbReference type="EMBL" id="RYER01000007">
    <property type="protein sequence ID" value="RUO17315.1"/>
    <property type="molecule type" value="Genomic_DNA"/>
</dbReference>
<dbReference type="Proteomes" id="UP000268436">
    <property type="component" value="Unassembled WGS sequence"/>
</dbReference>
<accession>A0ABY0BL83</accession>
<name>A0ABY0BL83_MORCA</name>
<gene>
    <name evidence="1" type="ORF">EJK54_0721</name>
</gene>
<evidence type="ECO:0000313" key="2">
    <source>
        <dbReference type="Proteomes" id="UP000268436"/>
    </source>
</evidence>
<reference evidence="1 2" key="1">
    <citation type="submission" date="2018-12" db="EMBL/GenBank/DDBJ databases">
        <title>Persistence of Moraxella catarrhalis in Chronic Obstructive Pulmonary Disease and Regulation of the Hag/MID Adhesin.</title>
        <authorList>
            <person name="Murphy T."/>
            <person name="Zhao X."/>
            <person name="Vyas G."/>
            <person name="Aluvathingal J."/>
            <person name="Nadendla S."/>
            <person name="Tallon L."/>
            <person name="Tettelin H."/>
        </authorList>
    </citation>
    <scope>NUCLEOTIDE SEQUENCE [LARGE SCALE GENOMIC DNA]</scope>
    <source>
        <strain evidence="1 2">173P27B1</strain>
    </source>
</reference>
<keyword evidence="2" id="KW-1185">Reference proteome</keyword>
<protein>
    <submittedName>
        <fullName evidence="1">Uncharacterized protein</fullName>
    </submittedName>
</protein>
<sequence>MANAEPLQPSQQAMVNGASFVIKEMESQVGFLPRPPPKLPDFPCAFVISETTTNLPRFLLKITR</sequence>
<comment type="caution">
    <text evidence="1">The sequence shown here is derived from an EMBL/GenBank/DDBJ whole genome shotgun (WGS) entry which is preliminary data.</text>
</comment>